<evidence type="ECO:0000256" key="1">
    <source>
        <dbReference type="SAM" id="Phobius"/>
    </source>
</evidence>
<protein>
    <submittedName>
        <fullName evidence="2">Uncharacterized protein</fullName>
    </submittedName>
</protein>
<keyword evidence="3" id="KW-1185">Reference proteome</keyword>
<organism evidence="2 3">
    <name type="scientific">Nonomuraea soli</name>
    <dbReference type="NCBI Taxonomy" id="1032476"/>
    <lineage>
        <taxon>Bacteria</taxon>
        <taxon>Bacillati</taxon>
        <taxon>Actinomycetota</taxon>
        <taxon>Actinomycetes</taxon>
        <taxon>Streptosporangiales</taxon>
        <taxon>Streptosporangiaceae</taxon>
        <taxon>Nonomuraea</taxon>
    </lineage>
</organism>
<proteinExistence type="predicted"/>
<dbReference type="AlphaFoldDB" id="A0A7W0CRW6"/>
<feature type="transmembrane region" description="Helical" evidence="1">
    <location>
        <begin position="21"/>
        <end position="39"/>
    </location>
</feature>
<gene>
    <name evidence="2" type="ORF">HNR30_007600</name>
</gene>
<accession>A0A7W0CRW6</accession>
<sequence>MRNGWVPSRDRRRVLARTGWKIARVMAALGALVMALILFDATILAPFALVMLGLSLLFFGSLVKGDPVSEGDRRAAAEWKVYEQARDHQGKYVLLDRFDDASIRLMRRAQIAVDSVMSSTVNEEGLLDDARNAVMLPAQEWEIARLLSKLSGLRVEHKELVAGEVTPEVKAVAEPLSRALDSSEAAVIARVEALENYALHVAEAERAYRAQHQIEQLRAKLPRYEELLAESGAEDYIEPEIARLSDDADRLEQALRRSVLSAQDAFRYLEK</sequence>
<keyword evidence="1" id="KW-0812">Transmembrane</keyword>
<comment type="caution">
    <text evidence="2">The sequence shown here is derived from an EMBL/GenBank/DDBJ whole genome shotgun (WGS) entry which is preliminary data.</text>
</comment>
<evidence type="ECO:0000313" key="3">
    <source>
        <dbReference type="Proteomes" id="UP000530928"/>
    </source>
</evidence>
<evidence type="ECO:0000313" key="2">
    <source>
        <dbReference type="EMBL" id="MBA2896209.1"/>
    </source>
</evidence>
<reference evidence="2 3" key="1">
    <citation type="submission" date="2020-07" db="EMBL/GenBank/DDBJ databases">
        <title>Genomic Encyclopedia of Type Strains, Phase IV (KMG-IV): sequencing the most valuable type-strain genomes for metagenomic binning, comparative biology and taxonomic classification.</title>
        <authorList>
            <person name="Goeker M."/>
        </authorList>
    </citation>
    <scope>NUCLEOTIDE SEQUENCE [LARGE SCALE GENOMIC DNA]</scope>
    <source>
        <strain evidence="2 3">DSM 45533</strain>
    </source>
</reference>
<keyword evidence="1" id="KW-0472">Membrane</keyword>
<feature type="transmembrane region" description="Helical" evidence="1">
    <location>
        <begin position="45"/>
        <end position="63"/>
    </location>
</feature>
<dbReference type="Proteomes" id="UP000530928">
    <property type="component" value="Unassembled WGS sequence"/>
</dbReference>
<keyword evidence="1" id="KW-1133">Transmembrane helix</keyword>
<dbReference type="EMBL" id="JACDUR010000008">
    <property type="protein sequence ID" value="MBA2896209.1"/>
    <property type="molecule type" value="Genomic_DNA"/>
</dbReference>
<name>A0A7W0CRW6_9ACTN</name>
<dbReference type="RefSeq" id="WP_246380019.1">
    <property type="nucleotide sequence ID" value="NZ_BAABAM010000007.1"/>
</dbReference>